<dbReference type="InterPro" id="IPR006935">
    <property type="entry name" value="Helicase/UvrB_N"/>
</dbReference>
<dbReference type="PANTHER" id="PTHR11274:SF0">
    <property type="entry name" value="GENERAL TRANSCRIPTION AND DNA REPAIR FACTOR IIH HELICASE SUBUNIT XPB"/>
    <property type="match status" value="1"/>
</dbReference>
<dbReference type="Pfam" id="PF00271">
    <property type="entry name" value="Helicase_C"/>
    <property type="match status" value="1"/>
</dbReference>
<dbReference type="GO" id="GO:0004386">
    <property type="term" value="F:helicase activity"/>
    <property type="evidence" value="ECO:0007669"/>
    <property type="project" value="UniProtKB-KW"/>
</dbReference>
<organism evidence="7 8">
    <name type="scientific">Draconibacterium halophilum</name>
    <dbReference type="NCBI Taxonomy" id="2706887"/>
    <lineage>
        <taxon>Bacteria</taxon>
        <taxon>Pseudomonadati</taxon>
        <taxon>Bacteroidota</taxon>
        <taxon>Bacteroidia</taxon>
        <taxon>Marinilabiliales</taxon>
        <taxon>Prolixibacteraceae</taxon>
        <taxon>Draconibacterium</taxon>
    </lineage>
</organism>
<dbReference type="PROSITE" id="PS51194">
    <property type="entry name" value="HELICASE_CTER"/>
    <property type="match status" value="1"/>
</dbReference>
<evidence type="ECO:0000256" key="3">
    <source>
        <dbReference type="ARBA" id="ARBA00022806"/>
    </source>
</evidence>
<dbReference type="GO" id="GO:0005524">
    <property type="term" value="F:ATP binding"/>
    <property type="evidence" value="ECO:0007669"/>
    <property type="project" value="UniProtKB-KW"/>
</dbReference>
<dbReference type="InterPro" id="IPR027417">
    <property type="entry name" value="P-loop_NTPase"/>
</dbReference>
<proteinExistence type="predicted"/>
<evidence type="ECO:0000313" key="7">
    <source>
        <dbReference type="EMBL" id="QIA09113.1"/>
    </source>
</evidence>
<keyword evidence="3 7" id="KW-0347">Helicase</keyword>
<dbReference type="RefSeq" id="WP_163348027.1">
    <property type="nucleotide sequence ID" value="NZ_CP048409.1"/>
</dbReference>
<evidence type="ECO:0000256" key="4">
    <source>
        <dbReference type="ARBA" id="ARBA00022840"/>
    </source>
</evidence>
<name>A0A6C0RHU8_9BACT</name>
<dbReference type="KEGG" id="drc:G0Q07_15930"/>
<dbReference type="PROSITE" id="PS51192">
    <property type="entry name" value="HELICASE_ATP_BIND_1"/>
    <property type="match status" value="1"/>
</dbReference>
<reference evidence="7 8" key="1">
    <citation type="submission" date="2020-02" db="EMBL/GenBank/DDBJ databases">
        <title>Genome sequencing for Draconibacterium sp. strain M1.</title>
        <authorList>
            <person name="Park S.-J."/>
        </authorList>
    </citation>
    <scope>NUCLEOTIDE SEQUENCE [LARGE SCALE GENOMIC DNA]</scope>
    <source>
        <strain evidence="7 8">M1</strain>
    </source>
</reference>
<feature type="domain" description="Helicase C-terminal" evidence="6">
    <location>
        <begin position="561"/>
        <end position="748"/>
    </location>
</feature>
<accession>A0A6C0RHU8</accession>
<dbReference type="GO" id="GO:0003677">
    <property type="term" value="F:DNA binding"/>
    <property type="evidence" value="ECO:0007669"/>
    <property type="project" value="InterPro"/>
</dbReference>
<feature type="domain" description="Helicase ATP-binding" evidence="5">
    <location>
        <begin position="304"/>
        <end position="465"/>
    </location>
</feature>
<dbReference type="Pfam" id="PF04851">
    <property type="entry name" value="ResIII"/>
    <property type="match status" value="1"/>
</dbReference>
<evidence type="ECO:0000256" key="2">
    <source>
        <dbReference type="ARBA" id="ARBA00022801"/>
    </source>
</evidence>
<dbReference type="AlphaFoldDB" id="A0A6C0RHU8"/>
<keyword evidence="4" id="KW-0067">ATP-binding</keyword>
<dbReference type="GO" id="GO:0016787">
    <property type="term" value="F:hydrolase activity"/>
    <property type="evidence" value="ECO:0007669"/>
    <property type="project" value="UniProtKB-KW"/>
</dbReference>
<evidence type="ECO:0000259" key="5">
    <source>
        <dbReference type="PROSITE" id="PS51192"/>
    </source>
</evidence>
<dbReference type="Proteomes" id="UP000474630">
    <property type="component" value="Chromosome"/>
</dbReference>
<dbReference type="Gene3D" id="3.30.870.10">
    <property type="entry name" value="Endonuclease Chain A"/>
    <property type="match status" value="1"/>
</dbReference>
<evidence type="ECO:0000259" key="6">
    <source>
        <dbReference type="PROSITE" id="PS51194"/>
    </source>
</evidence>
<evidence type="ECO:0000256" key="1">
    <source>
        <dbReference type="ARBA" id="ARBA00022741"/>
    </source>
</evidence>
<dbReference type="InterPro" id="IPR050615">
    <property type="entry name" value="ATP-dep_DNA_Helicase"/>
</dbReference>
<sequence length="748" mass="86644">MLKDAPFHIVYSTGENEPIEFFFDALLESTNFDLGLGFFSSTGINVLSAGFAYFIHRGGKVRIIINDILSKKDKEAIENGINTTNSYFEDNILNNIKTLAKTLSKQDEHFFKCLSFLISKNRIEFLATIPANNKGGIAHNKYGIFTDNFGNKVVFNGSANFSQTALLNNIESISCYKSWSESESEIKRLNYFEDIFNKTWNGESENIKIIPIQKVENYIHETFGTSNIEELVEEEKRLIKSYGSDRIKEKIEKLYSYDSTNFPSQKANEESLSYNSEPRFPFPDGPRQYQKEAYQNWQENDFYGIFAMATGTGKTITSLNCVLNEYQKTGKYNVLILVPTLALVEQWKTEIIKFNFKKYILVSGSTNWHDELSIYKANYRWRKIEENLIIISTYPSFSNPKFLNLFKSFQKNFAIIADEAHNIGAPSIKAAFKQLTCKKRIALSATPKRIYDPEGTRELEMFFKDEEPYCYSYSLEKAIDKKFLTPYFYYPLIVPLEDYEMEEYIKISKRLLRFFNAETGTFLKSQDAEKLLLRRKRIIHKAINKLDAYSRIVKELNDNNKLKYCFTFAPEGDFYGDNSFEDFNNIIDRFIIEVINTCPEANVNSYTSKDSPSERTDKLRGFAEGKIDILFTMKAIDEGVDIPRAEVGIFTSSTGNPRQFIQRRGRLLRKHPEKKYATIYDMIVIPNSSGTEGRKYFKMESSLVATELRRVGYFASLSENFYDSKHTLDDIMKKYNLNLDTIIKELQL</sequence>
<dbReference type="PANTHER" id="PTHR11274">
    <property type="entry name" value="RAD25/XP-B DNA REPAIR HELICASE"/>
    <property type="match status" value="1"/>
</dbReference>
<keyword evidence="2" id="KW-0378">Hydrolase</keyword>
<dbReference type="InterPro" id="IPR014001">
    <property type="entry name" value="Helicase_ATP-bd"/>
</dbReference>
<keyword evidence="8" id="KW-1185">Reference proteome</keyword>
<dbReference type="SMART" id="SM00490">
    <property type="entry name" value="HELICc"/>
    <property type="match status" value="1"/>
</dbReference>
<protein>
    <submittedName>
        <fullName evidence="7">DEAD/DEAH box helicase family protein</fullName>
    </submittedName>
</protein>
<keyword evidence="1" id="KW-0547">Nucleotide-binding</keyword>
<dbReference type="Gene3D" id="3.40.50.300">
    <property type="entry name" value="P-loop containing nucleotide triphosphate hydrolases"/>
    <property type="match status" value="2"/>
</dbReference>
<gene>
    <name evidence="7" type="ORF">G0Q07_15930</name>
</gene>
<dbReference type="SUPFAM" id="SSF52540">
    <property type="entry name" value="P-loop containing nucleoside triphosphate hydrolases"/>
    <property type="match status" value="1"/>
</dbReference>
<dbReference type="CDD" id="cd17926">
    <property type="entry name" value="DEXHc_RE"/>
    <property type="match status" value="1"/>
</dbReference>
<dbReference type="InterPro" id="IPR001650">
    <property type="entry name" value="Helicase_C-like"/>
</dbReference>
<dbReference type="SMART" id="SM00487">
    <property type="entry name" value="DEXDc"/>
    <property type="match status" value="1"/>
</dbReference>
<evidence type="ECO:0000313" key="8">
    <source>
        <dbReference type="Proteomes" id="UP000474630"/>
    </source>
</evidence>
<dbReference type="EMBL" id="CP048409">
    <property type="protein sequence ID" value="QIA09113.1"/>
    <property type="molecule type" value="Genomic_DNA"/>
</dbReference>